<evidence type="ECO:0000259" key="8">
    <source>
        <dbReference type="PROSITE" id="PS50045"/>
    </source>
</evidence>
<dbReference type="InterPro" id="IPR003593">
    <property type="entry name" value="AAA+_ATPase"/>
</dbReference>
<sequence>MTELPLVLIVDDQPDNLDILVNHLKDSGFRLAVSINGAEALELAAEQSPDLILLDIMMPGLNGFEVCERLKIQHATQDIPVIFMSALSDTENKVRGFELGAVDYITKPFQREEVLARINTHLTLHAQKQQLEAKNTQLQALNYQLMEQIQKRESAEEQLRIADERFETLSKYQASSLGLEGFIGEHDTVLSVIKEVQNLQQFSQTHILVLGESGTGKELISRAIHYGSSRKSKPFIAVNCSAIPAELADSEFFGHSKGAFTGANRDHHGFFVQADGGTLFLDEIGDLPLALQPKLLRVLEDGQVTPLGSERAQRVDVRVVTATNADLTRSIQQKQFRQDLYYRLCGYIIHLPALRERASDIPLLAQYFLHQLAEQMGKHTPTISDEAIHALSDYPFPGNIRELKNLIEYALIRSQGQTITKAHLHLSDPLFHDEPLEVSSPINLPANSVHKDESLLLSYAQQHGRIDNTTAQALLNVDHSRASYLLKKLHKSGQLERQGERRWSYYTPI</sequence>
<dbReference type="InterPro" id="IPR025944">
    <property type="entry name" value="Sigma_54_int_dom_CS"/>
</dbReference>
<dbReference type="InterPro" id="IPR011006">
    <property type="entry name" value="CheY-like_superfamily"/>
</dbReference>
<evidence type="ECO:0000313" key="10">
    <source>
        <dbReference type="EMBL" id="MFC3153498.1"/>
    </source>
</evidence>
<evidence type="ECO:0000256" key="4">
    <source>
        <dbReference type="ARBA" id="ARBA00023125"/>
    </source>
</evidence>
<proteinExistence type="predicted"/>
<dbReference type="SUPFAM" id="SSF52540">
    <property type="entry name" value="P-loop containing nucleoside triphosphate hydrolases"/>
    <property type="match status" value="1"/>
</dbReference>
<keyword evidence="11" id="KW-1185">Reference proteome</keyword>
<dbReference type="PANTHER" id="PTHR32071">
    <property type="entry name" value="TRANSCRIPTIONAL REGULATORY PROTEIN"/>
    <property type="match status" value="1"/>
</dbReference>
<keyword evidence="3" id="KW-0805">Transcription regulation</keyword>
<protein>
    <submittedName>
        <fullName evidence="10">Sigma-54-dependent transcriptional regulator</fullName>
    </submittedName>
</protein>
<evidence type="ECO:0000256" key="5">
    <source>
        <dbReference type="ARBA" id="ARBA00023163"/>
    </source>
</evidence>
<feature type="coiled-coil region" evidence="7">
    <location>
        <begin position="124"/>
        <end position="165"/>
    </location>
</feature>
<keyword evidence="5" id="KW-0804">Transcription</keyword>
<dbReference type="InterPro" id="IPR002078">
    <property type="entry name" value="Sigma_54_int"/>
</dbReference>
<evidence type="ECO:0000256" key="7">
    <source>
        <dbReference type="SAM" id="Coils"/>
    </source>
</evidence>
<keyword evidence="1" id="KW-0547">Nucleotide-binding</keyword>
<keyword evidence="6" id="KW-0597">Phosphoprotein</keyword>
<name>A0ABV7HHZ0_9GAMM</name>
<evidence type="ECO:0000256" key="1">
    <source>
        <dbReference type="ARBA" id="ARBA00022741"/>
    </source>
</evidence>
<dbReference type="PROSITE" id="PS50045">
    <property type="entry name" value="SIGMA54_INTERACT_4"/>
    <property type="match status" value="1"/>
</dbReference>
<dbReference type="PROSITE" id="PS50110">
    <property type="entry name" value="RESPONSE_REGULATORY"/>
    <property type="match status" value="1"/>
</dbReference>
<keyword evidence="4" id="KW-0238">DNA-binding</keyword>
<dbReference type="Pfam" id="PF00158">
    <property type="entry name" value="Sigma54_activat"/>
    <property type="match status" value="1"/>
</dbReference>
<dbReference type="Gene3D" id="3.40.50.300">
    <property type="entry name" value="P-loop containing nucleotide triphosphate hydrolases"/>
    <property type="match status" value="1"/>
</dbReference>
<dbReference type="InterPro" id="IPR036388">
    <property type="entry name" value="WH-like_DNA-bd_sf"/>
</dbReference>
<dbReference type="Proteomes" id="UP001595476">
    <property type="component" value="Unassembled WGS sequence"/>
</dbReference>
<dbReference type="PROSITE" id="PS00675">
    <property type="entry name" value="SIGMA54_INTERACT_1"/>
    <property type="match status" value="1"/>
</dbReference>
<organism evidence="10 11">
    <name type="scientific">Litoribrevibacter euphylliae</name>
    <dbReference type="NCBI Taxonomy" id="1834034"/>
    <lineage>
        <taxon>Bacteria</taxon>
        <taxon>Pseudomonadati</taxon>
        <taxon>Pseudomonadota</taxon>
        <taxon>Gammaproteobacteria</taxon>
        <taxon>Oceanospirillales</taxon>
        <taxon>Oceanospirillaceae</taxon>
        <taxon>Litoribrevibacter</taxon>
    </lineage>
</organism>
<dbReference type="SMART" id="SM00382">
    <property type="entry name" value="AAA"/>
    <property type="match status" value="1"/>
</dbReference>
<dbReference type="InterPro" id="IPR058031">
    <property type="entry name" value="AAA_lid_NorR"/>
</dbReference>
<dbReference type="SUPFAM" id="SSF52172">
    <property type="entry name" value="CheY-like"/>
    <property type="match status" value="1"/>
</dbReference>
<dbReference type="Gene3D" id="1.10.8.60">
    <property type="match status" value="1"/>
</dbReference>
<dbReference type="Pfam" id="PF25601">
    <property type="entry name" value="AAA_lid_14"/>
    <property type="match status" value="1"/>
</dbReference>
<evidence type="ECO:0000313" key="11">
    <source>
        <dbReference type="Proteomes" id="UP001595476"/>
    </source>
</evidence>
<dbReference type="SMART" id="SM00448">
    <property type="entry name" value="REC"/>
    <property type="match status" value="1"/>
</dbReference>
<dbReference type="PROSITE" id="PS00688">
    <property type="entry name" value="SIGMA54_INTERACT_3"/>
    <property type="match status" value="1"/>
</dbReference>
<accession>A0ABV7HHZ0</accession>
<keyword evidence="7" id="KW-0175">Coiled coil</keyword>
<evidence type="ECO:0000259" key="9">
    <source>
        <dbReference type="PROSITE" id="PS50110"/>
    </source>
</evidence>
<dbReference type="InterPro" id="IPR027417">
    <property type="entry name" value="P-loop_NTPase"/>
</dbReference>
<evidence type="ECO:0000256" key="3">
    <source>
        <dbReference type="ARBA" id="ARBA00023015"/>
    </source>
</evidence>
<evidence type="ECO:0000256" key="6">
    <source>
        <dbReference type="PROSITE-ProRule" id="PRU00169"/>
    </source>
</evidence>
<dbReference type="RefSeq" id="WP_386723421.1">
    <property type="nucleotide sequence ID" value="NZ_JBHRSZ010000010.1"/>
</dbReference>
<dbReference type="EMBL" id="JBHRSZ010000010">
    <property type="protein sequence ID" value="MFC3153498.1"/>
    <property type="molecule type" value="Genomic_DNA"/>
</dbReference>
<dbReference type="Gene3D" id="3.40.50.2300">
    <property type="match status" value="1"/>
</dbReference>
<dbReference type="Pfam" id="PF00072">
    <property type="entry name" value="Response_reg"/>
    <property type="match status" value="1"/>
</dbReference>
<dbReference type="InterPro" id="IPR025943">
    <property type="entry name" value="Sigma_54_int_dom_ATP-bd_2"/>
</dbReference>
<feature type="domain" description="Sigma-54 factor interaction" evidence="8">
    <location>
        <begin position="182"/>
        <end position="412"/>
    </location>
</feature>
<dbReference type="InterPro" id="IPR025662">
    <property type="entry name" value="Sigma_54_int_dom_ATP-bd_1"/>
</dbReference>
<reference evidence="11" key="1">
    <citation type="journal article" date="2019" name="Int. J. Syst. Evol. Microbiol.">
        <title>The Global Catalogue of Microorganisms (GCM) 10K type strain sequencing project: providing services to taxonomists for standard genome sequencing and annotation.</title>
        <authorList>
            <consortium name="The Broad Institute Genomics Platform"/>
            <consortium name="The Broad Institute Genome Sequencing Center for Infectious Disease"/>
            <person name="Wu L."/>
            <person name="Ma J."/>
        </authorList>
    </citation>
    <scope>NUCLEOTIDE SEQUENCE [LARGE SCALE GENOMIC DNA]</scope>
    <source>
        <strain evidence="11">KCTC 52438</strain>
    </source>
</reference>
<evidence type="ECO:0000256" key="2">
    <source>
        <dbReference type="ARBA" id="ARBA00022840"/>
    </source>
</evidence>
<dbReference type="Gene3D" id="1.10.10.10">
    <property type="entry name" value="Winged helix-like DNA-binding domain superfamily/Winged helix DNA-binding domain"/>
    <property type="match status" value="1"/>
</dbReference>
<dbReference type="CDD" id="cd00009">
    <property type="entry name" value="AAA"/>
    <property type="match status" value="1"/>
</dbReference>
<keyword evidence="2" id="KW-0067">ATP-binding</keyword>
<gene>
    <name evidence="10" type="ORF">ACFOEK_20835</name>
</gene>
<comment type="caution">
    <text evidence="10">The sequence shown here is derived from an EMBL/GenBank/DDBJ whole genome shotgun (WGS) entry which is preliminary data.</text>
</comment>
<feature type="modified residue" description="4-aspartylphosphate" evidence="6">
    <location>
        <position position="55"/>
    </location>
</feature>
<dbReference type="InterPro" id="IPR001789">
    <property type="entry name" value="Sig_transdc_resp-reg_receiver"/>
</dbReference>
<feature type="domain" description="Response regulatory" evidence="9">
    <location>
        <begin position="6"/>
        <end position="122"/>
    </location>
</feature>
<dbReference type="PROSITE" id="PS00676">
    <property type="entry name" value="SIGMA54_INTERACT_2"/>
    <property type="match status" value="1"/>
</dbReference>
<dbReference type="CDD" id="cd19920">
    <property type="entry name" value="REC_PA4781-like"/>
    <property type="match status" value="1"/>
</dbReference>